<dbReference type="Proteomes" id="UP001239426">
    <property type="component" value="Chromosome"/>
</dbReference>
<name>A0AAX3VPA0_AERSA</name>
<organism evidence="2 3">
    <name type="scientific">Aeromonas salmonicida</name>
    <dbReference type="NCBI Taxonomy" id="645"/>
    <lineage>
        <taxon>Bacteria</taxon>
        <taxon>Pseudomonadati</taxon>
        <taxon>Pseudomonadota</taxon>
        <taxon>Gammaproteobacteria</taxon>
        <taxon>Aeromonadales</taxon>
        <taxon>Aeromonadaceae</taxon>
        <taxon>Aeromonas</taxon>
    </lineage>
</organism>
<evidence type="ECO:0000313" key="2">
    <source>
        <dbReference type="EMBL" id="WHF35486.1"/>
    </source>
</evidence>
<dbReference type="AlphaFoldDB" id="A0AAX3VPA0"/>
<reference evidence="2" key="1">
    <citation type="submission" date="2023-05" db="EMBL/GenBank/DDBJ databases">
        <title>Aeromonas salmonicida 57, complete genome.</title>
        <authorList>
            <person name="Shao L."/>
        </authorList>
    </citation>
    <scope>NUCLEOTIDE SEQUENCE</scope>
    <source>
        <strain evidence="2">57</strain>
    </source>
</reference>
<protein>
    <submittedName>
        <fullName evidence="2">Uncharacterized protein</fullName>
    </submittedName>
</protein>
<evidence type="ECO:0000313" key="3">
    <source>
        <dbReference type="Proteomes" id="UP001239426"/>
    </source>
</evidence>
<gene>
    <name evidence="2" type="ORF">QLQ87_15030</name>
</gene>
<feature type="signal peptide" evidence="1">
    <location>
        <begin position="1"/>
        <end position="17"/>
    </location>
</feature>
<proteinExistence type="predicted"/>
<dbReference type="EMBL" id="CP124841">
    <property type="protein sequence ID" value="WHF35486.1"/>
    <property type="molecule type" value="Genomic_DNA"/>
</dbReference>
<sequence>MRFITALALLWITQLQAAPSLLEEAELQAARDPVGYLQRLDANPQQDMELFYARALAQAALGHYPQALLDNARARELASAQQQPLRLLDFQLQEVALILDTEAPDKALRLLARLKPAVIDHPMQASE</sequence>
<keyword evidence="1" id="KW-0732">Signal</keyword>
<feature type="chain" id="PRO_5043679708" evidence="1">
    <location>
        <begin position="18"/>
        <end position="127"/>
    </location>
</feature>
<accession>A0AAX3VPA0</accession>
<evidence type="ECO:0000256" key="1">
    <source>
        <dbReference type="SAM" id="SignalP"/>
    </source>
</evidence>